<protein>
    <submittedName>
        <fullName evidence="1">Uncharacterized protein</fullName>
    </submittedName>
</protein>
<comment type="caution">
    <text evidence="1">The sequence shown here is derived from an EMBL/GenBank/DDBJ whole genome shotgun (WGS) entry which is preliminary data.</text>
</comment>
<sequence length="379" mass="40918">MTHGLRVDFGECPLLMNEIMNKISEVYPQATAQQLFSEKALIDIGFPTAELADQAHDTPFVVKNTTLPCIRTCSPLDVSISIWFDNLPNTLKLETLQAELIAGLAQYGKVLNLSIASDPRVPHLAGSHAIALIVPNSASGKKGELIPRLAHLQSSPLECFLVAPEGVPFTCGTCYTTGHLAAKCIASTDQLLAQPEGTLWGVLVASSSQTKNSRPAKKSPAALLEPVSSLKTNAKVATALITQEGSSSVPKKLYDAPPATTPVSASVYNLPALPKLQLPIGLDEVTAESITEYCNHIQKLLNKLKSQMQVLGINTRHTQTTRDAIAVVQDLCPEIEAAIITYLTELNELELKVSVVDPIFDFELQDMGQDNPYLETLEN</sequence>
<keyword evidence="2" id="KW-1185">Reference proteome</keyword>
<organism evidence="1 2">
    <name type="scientific">Thalictrum thalictroides</name>
    <name type="common">Rue-anemone</name>
    <name type="synonym">Anemone thalictroides</name>
    <dbReference type="NCBI Taxonomy" id="46969"/>
    <lineage>
        <taxon>Eukaryota</taxon>
        <taxon>Viridiplantae</taxon>
        <taxon>Streptophyta</taxon>
        <taxon>Embryophyta</taxon>
        <taxon>Tracheophyta</taxon>
        <taxon>Spermatophyta</taxon>
        <taxon>Magnoliopsida</taxon>
        <taxon>Ranunculales</taxon>
        <taxon>Ranunculaceae</taxon>
        <taxon>Thalictroideae</taxon>
        <taxon>Thalictrum</taxon>
    </lineage>
</organism>
<accession>A0A7J6WK22</accession>
<evidence type="ECO:0000313" key="1">
    <source>
        <dbReference type="EMBL" id="KAF5197729.1"/>
    </source>
</evidence>
<dbReference type="EMBL" id="JABWDY010014310">
    <property type="protein sequence ID" value="KAF5197729.1"/>
    <property type="molecule type" value="Genomic_DNA"/>
</dbReference>
<proteinExistence type="predicted"/>
<name>A0A7J6WK22_THATH</name>
<evidence type="ECO:0000313" key="2">
    <source>
        <dbReference type="Proteomes" id="UP000554482"/>
    </source>
</evidence>
<dbReference type="Proteomes" id="UP000554482">
    <property type="component" value="Unassembled WGS sequence"/>
</dbReference>
<gene>
    <name evidence="1" type="ORF">FRX31_012684</name>
</gene>
<dbReference type="AlphaFoldDB" id="A0A7J6WK22"/>
<reference evidence="1 2" key="1">
    <citation type="submission" date="2020-06" db="EMBL/GenBank/DDBJ databases">
        <title>Transcriptomic and genomic resources for Thalictrum thalictroides and T. hernandezii: Facilitating candidate gene discovery in an emerging model plant lineage.</title>
        <authorList>
            <person name="Arias T."/>
            <person name="Riano-Pachon D.M."/>
            <person name="Di Stilio V.S."/>
        </authorList>
    </citation>
    <scope>NUCLEOTIDE SEQUENCE [LARGE SCALE GENOMIC DNA]</scope>
    <source>
        <strain evidence="2">cv. WT478/WT964</strain>
        <tissue evidence="1">Leaves</tissue>
    </source>
</reference>